<accession>A0A1J5QKQ4</accession>
<dbReference type="SUPFAM" id="SSF55874">
    <property type="entry name" value="ATPase domain of HSP90 chaperone/DNA topoisomerase II/histidine kinase"/>
    <property type="match status" value="1"/>
</dbReference>
<proteinExistence type="predicted"/>
<dbReference type="Gene3D" id="3.30.450.20">
    <property type="entry name" value="PAS domain"/>
    <property type="match status" value="1"/>
</dbReference>
<evidence type="ECO:0000256" key="3">
    <source>
        <dbReference type="ARBA" id="ARBA00022741"/>
    </source>
</evidence>
<dbReference type="Pfam" id="PF00512">
    <property type="entry name" value="HisKA"/>
    <property type="match status" value="1"/>
</dbReference>
<keyword evidence="7" id="KW-1133">Transmembrane helix</keyword>
<dbReference type="SUPFAM" id="SSF47384">
    <property type="entry name" value="Homodimeric domain of signal transducing histidine kinase"/>
    <property type="match status" value="1"/>
</dbReference>
<keyword evidence="3" id="KW-0547">Nucleotide-binding</keyword>
<dbReference type="PANTHER" id="PTHR43065:SF52">
    <property type="entry name" value="SENSOR PROTEIN KINASE PILS"/>
    <property type="match status" value="1"/>
</dbReference>
<dbReference type="GO" id="GO:0005524">
    <property type="term" value="F:ATP binding"/>
    <property type="evidence" value="ECO:0007669"/>
    <property type="project" value="UniProtKB-KW"/>
</dbReference>
<organism evidence="10">
    <name type="scientific">mine drainage metagenome</name>
    <dbReference type="NCBI Taxonomy" id="410659"/>
    <lineage>
        <taxon>unclassified sequences</taxon>
        <taxon>metagenomes</taxon>
        <taxon>ecological metagenomes</taxon>
    </lineage>
</organism>
<dbReference type="PROSITE" id="PS50109">
    <property type="entry name" value="HIS_KIN"/>
    <property type="match status" value="1"/>
</dbReference>
<protein>
    <submittedName>
        <fullName evidence="10">Sensor protein ZraS</fullName>
        <ecNumber evidence="10">2.7.13.3</ecNumber>
    </submittedName>
</protein>
<dbReference type="SMART" id="SM00388">
    <property type="entry name" value="HisKA"/>
    <property type="match status" value="1"/>
</dbReference>
<dbReference type="InterPro" id="IPR000014">
    <property type="entry name" value="PAS"/>
</dbReference>
<dbReference type="SMART" id="SM00387">
    <property type="entry name" value="HATPase_c"/>
    <property type="match status" value="1"/>
</dbReference>
<dbReference type="InterPro" id="IPR035965">
    <property type="entry name" value="PAS-like_dom_sf"/>
</dbReference>
<dbReference type="Gene3D" id="1.10.287.130">
    <property type="match status" value="1"/>
</dbReference>
<dbReference type="EC" id="2.7.13.3" evidence="10"/>
<gene>
    <name evidence="10" type="primary">zraS_29</name>
    <name evidence="10" type="ORF">GALL_342910</name>
</gene>
<feature type="transmembrane region" description="Helical" evidence="7">
    <location>
        <begin position="130"/>
        <end position="149"/>
    </location>
</feature>
<keyword evidence="6" id="KW-0902">Two-component regulatory system</keyword>
<dbReference type="EMBL" id="MLJW01000662">
    <property type="protein sequence ID" value="OIQ83898.1"/>
    <property type="molecule type" value="Genomic_DNA"/>
</dbReference>
<feature type="transmembrane region" description="Helical" evidence="7">
    <location>
        <begin position="20"/>
        <end position="42"/>
    </location>
</feature>
<dbReference type="PROSITE" id="PS50112">
    <property type="entry name" value="PAS"/>
    <property type="match status" value="1"/>
</dbReference>
<feature type="transmembrane region" description="Helical" evidence="7">
    <location>
        <begin position="161"/>
        <end position="183"/>
    </location>
</feature>
<keyword evidence="7" id="KW-0472">Membrane</keyword>
<name>A0A1J5QKQ4_9ZZZZ</name>
<dbReference type="InterPro" id="IPR005467">
    <property type="entry name" value="His_kinase_dom"/>
</dbReference>
<dbReference type="PRINTS" id="PR00344">
    <property type="entry name" value="BCTRLSENSOR"/>
</dbReference>
<feature type="domain" description="Histidine kinase" evidence="8">
    <location>
        <begin position="319"/>
        <end position="524"/>
    </location>
</feature>
<dbReference type="CDD" id="cd00082">
    <property type="entry name" value="HisKA"/>
    <property type="match status" value="1"/>
</dbReference>
<evidence type="ECO:0000256" key="6">
    <source>
        <dbReference type="ARBA" id="ARBA00023012"/>
    </source>
</evidence>
<dbReference type="InterPro" id="IPR013767">
    <property type="entry name" value="PAS_fold"/>
</dbReference>
<feature type="transmembrane region" description="Helical" evidence="7">
    <location>
        <begin position="80"/>
        <end position="101"/>
    </location>
</feature>
<dbReference type="InterPro" id="IPR003594">
    <property type="entry name" value="HATPase_dom"/>
</dbReference>
<dbReference type="GO" id="GO:0000155">
    <property type="term" value="F:phosphorelay sensor kinase activity"/>
    <property type="evidence" value="ECO:0007669"/>
    <property type="project" value="InterPro"/>
</dbReference>
<evidence type="ECO:0000256" key="4">
    <source>
        <dbReference type="ARBA" id="ARBA00022777"/>
    </source>
</evidence>
<feature type="transmembrane region" description="Helical" evidence="7">
    <location>
        <begin position="54"/>
        <end position="73"/>
    </location>
</feature>
<dbReference type="SUPFAM" id="SSF55785">
    <property type="entry name" value="PYP-like sensor domain (PAS domain)"/>
    <property type="match status" value="1"/>
</dbReference>
<comment type="caution">
    <text evidence="10">The sequence shown here is derived from an EMBL/GenBank/DDBJ whole genome shotgun (WGS) entry which is preliminary data.</text>
</comment>
<dbReference type="AlphaFoldDB" id="A0A1J5QKQ4"/>
<dbReference type="GO" id="GO:0006355">
    <property type="term" value="P:regulation of DNA-templated transcription"/>
    <property type="evidence" value="ECO:0007669"/>
    <property type="project" value="InterPro"/>
</dbReference>
<dbReference type="Pfam" id="PF00989">
    <property type="entry name" value="PAS"/>
    <property type="match status" value="1"/>
</dbReference>
<reference evidence="10" key="1">
    <citation type="submission" date="2016-10" db="EMBL/GenBank/DDBJ databases">
        <title>Sequence of Gallionella enrichment culture.</title>
        <authorList>
            <person name="Poehlein A."/>
            <person name="Muehling M."/>
            <person name="Daniel R."/>
        </authorList>
    </citation>
    <scope>NUCLEOTIDE SEQUENCE</scope>
</reference>
<dbReference type="Gene3D" id="3.30.565.10">
    <property type="entry name" value="Histidine kinase-like ATPase, C-terminal domain"/>
    <property type="match status" value="1"/>
</dbReference>
<dbReference type="InterPro" id="IPR003661">
    <property type="entry name" value="HisK_dim/P_dom"/>
</dbReference>
<keyword evidence="1" id="KW-0597">Phosphoprotein</keyword>
<dbReference type="InterPro" id="IPR004358">
    <property type="entry name" value="Sig_transdc_His_kin-like_C"/>
</dbReference>
<evidence type="ECO:0000256" key="2">
    <source>
        <dbReference type="ARBA" id="ARBA00022679"/>
    </source>
</evidence>
<dbReference type="InterPro" id="IPR036097">
    <property type="entry name" value="HisK_dim/P_sf"/>
</dbReference>
<keyword evidence="4" id="KW-0418">Kinase</keyword>
<evidence type="ECO:0000256" key="7">
    <source>
        <dbReference type="SAM" id="Phobius"/>
    </source>
</evidence>
<evidence type="ECO:0000256" key="5">
    <source>
        <dbReference type="ARBA" id="ARBA00022840"/>
    </source>
</evidence>
<feature type="transmembrane region" description="Helical" evidence="7">
    <location>
        <begin position="107"/>
        <end position="123"/>
    </location>
</feature>
<sequence length="524" mass="57546">MNPDAGRPEREPSEIFWRSLFYFGIYRMVVASVFVFAIFVYGGTQNFGSQNPRMFAWVSIAYLILSLVFFATLEQGRRRFNLYLSAQVVADILALTLLMYASGGAKSGLAFMLLVVLAAAGLVGQGRLTLFYAALAALAVQLEQAYRFLQFSADPADFVKAGITSIGFFATAITAHLLARRVVANEELARRRGIALNDQLRINRRVIRDMQDGVLVVDADGRVSQLNPQAEVLLGVRAPAAPELAACSAELAALYARWRHQAVEAADNFRAPASGRLLRARFLPAGEGGNALIYLEDLDRVQAQAQQLKLAALGRLTANIAHEIRNPLSAVSHAAELLAEEQRGEMQTRLIGIIGDNTQRINRLISEVLELGRRDRAQAELLRLSDFLASFLDEYAEHEPRVRQTVRLAVDPQAVLSFDRTHLNRVLWNLLGNALRHCRGEAGSIRLEARASTERSELHIIDDGSGVEPALRAQVFEPFFTTHRGGTGLGLYIARELCEANGASLDVLDNAPGAHFCIRGATSP</sequence>
<dbReference type="InterPro" id="IPR036890">
    <property type="entry name" value="HATPase_C_sf"/>
</dbReference>
<keyword evidence="2 10" id="KW-0808">Transferase</keyword>
<dbReference type="PANTHER" id="PTHR43065">
    <property type="entry name" value="SENSOR HISTIDINE KINASE"/>
    <property type="match status" value="1"/>
</dbReference>
<keyword evidence="7" id="KW-0812">Transmembrane</keyword>
<evidence type="ECO:0000259" key="9">
    <source>
        <dbReference type="PROSITE" id="PS50112"/>
    </source>
</evidence>
<keyword evidence="5" id="KW-0067">ATP-binding</keyword>
<evidence type="ECO:0000256" key="1">
    <source>
        <dbReference type="ARBA" id="ARBA00022553"/>
    </source>
</evidence>
<dbReference type="Pfam" id="PF02518">
    <property type="entry name" value="HATPase_c"/>
    <property type="match status" value="1"/>
</dbReference>
<feature type="domain" description="PAS" evidence="9">
    <location>
        <begin position="199"/>
        <end position="235"/>
    </location>
</feature>
<evidence type="ECO:0000313" key="10">
    <source>
        <dbReference type="EMBL" id="OIQ83898.1"/>
    </source>
</evidence>
<evidence type="ECO:0000259" key="8">
    <source>
        <dbReference type="PROSITE" id="PS50109"/>
    </source>
</evidence>
<dbReference type="Pfam" id="PF25323">
    <property type="entry name" value="6TM_PilS"/>
    <property type="match status" value="1"/>
</dbReference>